<feature type="transmembrane region" description="Helical" evidence="7">
    <location>
        <begin position="1235"/>
        <end position="1256"/>
    </location>
</feature>
<dbReference type="PANTHER" id="PTHR19229">
    <property type="entry name" value="ATP-BINDING CASSETTE TRANSPORTER SUBFAMILY A ABCA"/>
    <property type="match status" value="1"/>
</dbReference>
<dbReference type="Pfam" id="PF12698">
    <property type="entry name" value="ABC2_membrane_3"/>
    <property type="match status" value="2"/>
</dbReference>
<dbReference type="GO" id="GO:0140359">
    <property type="term" value="F:ABC-type transporter activity"/>
    <property type="evidence" value="ECO:0007669"/>
    <property type="project" value="InterPro"/>
</dbReference>
<dbReference type="SUPFAM" id="SSF52540">
    <property type="entry name" value="P-loop containing nucleoside triphosphate hydrolases"/>
    <property type="match status" value="2"/>
</dbReference>
<gene>
    <name evidence="9" type="ORF">HPB52_006247</name>
</gene>
<keyword evidence="3" id="KW-0547">Nucleotide-binding</keyword>
<feature type="domain" description="ABC transporter" evidence="8">
    <location>
        <begin position="1309"/>
        <end position="1539"/>
    </location>
</feature>
<evidence type="ECO:0000256" key="3">
    <source>
        <dbReference type="ARBA" id="ARBA00022741"/>
    </source>
</evidence>
<feature type="transmembrane region" description="Helical" evidence="7">
    <location>
        <begin position="1000"/>
        <end position="1022"/>
    </location>
</feature>
<dbReference type="GO" id="GO:0016020">
    <property type="term" value="C:membrane"/>
    <property type="evidence" value="ECO:0007669"/>
    <property type="project" value="UniProtKB-SubCell"/>
</dbReference>
<organism evidence="9 10">
    <name type="scientific">Rhipicephalus sanguineus</name>
    <name type="common">Brown dog tick</name>
    <name type="synonym">Ixodes sanguineus</name>
    <dbReference type="NCBI Taxonomy" id="34632"/>
    <lineage>
        <taxon>Eukaryota</taxon>
        <taxon>Metazoa</taxon>
        <taxon>Ecdysozoa</taxon>
        <taxon>Arthropoda</taxon>
        <taxon>Chelicerata</taxon>
        <taxon>Arachnida</taxon>
        <taxon>Acari</taxon>
        <taxon>Parasitiformes</taxon>
        <taxon>Ixodida</taxon>
        <taxon>Ixodoidea</taxon>
        <taxon>Ixodidae</taxon>
        <taxon>Rhipicephalinae</taxon>
        <taxon>Rhipicephalus</taxon>
        <taxon>Rhipicephalus</taxon>
    </lineage>
</organism>
<proteinExistence type="predicted"/>
<name>A0A9D4SVR0_RHISA</name>
<keyword evidence="6 7" id="KW-0472">Membrane</keyword>
<evidence type="ECO:0000256" key="5">
    <source>
        <dbReference type="ARBA" id="ARBA00022989"/>
    </source>
</evidence>
<keyword evidence="2 7" id="KW-0812">Transmembrane</keyword>
<dbReference type="Gene3D" id="3.40.50.300">
    <property type="entry name" value="P-loop containing nucleotide triphosphate hydrolases"/>
    <property type="match status" value="2"/>
</dbReference>
<dbReference type="InterPro" id="IPR003439">
    <property type="entry name" value="ABC_transporter-like_ATP-bd"/>
</dbReference>
<feature type="transmembrane region" description="Helical" evidence="7">
    <location>
        <begin position="1073"/>
        <end position="1099"/>
    </location>
</feature>
<dbReference type="GO" id="GO:0005524">
    <property type="term" value="F:ATP binding"/>
    <property type="evidence" value="ECO:0007669"/>
    <property type="project" value="UniProtKB-KW"/>
</dbReference>
<dbReference type="InterPro" id="IPR027417">
    <property type="entry name" value="P-loop_NTPase"/>
</dbReference>
<evidence type="ECO:0000256" key="4">
    <source>
        <dbReference type="ARBA" id="ARBA00022840"/>
    </source>
</evidence>
<accession>A0A9D4SVR0</accession>
<comment type="subcellular location">
    <subcellularLocation>
        <location evidence="1">Membrane</location>
        <topology evidence="1">Multi-pass membrane protein</topology>
    </subcellularLocation>
</comment>
<feature type="transmembrane region" description="Helical" evidence="7">
    <location>
        <begin position="1106"/>
        <end position="1129"/>
    </location>
</feature>
<evidence type="ECO:0000313" key="10">
    <source>
        <dbReference type="Proteomes" id="UP000821837"/>
    </source>
</evidence>
<dbReference type="PANTHER" id="PTHR19229:SF250">
    <property type="entry name" value="ABC TRANSPORTER DOMAIN-CONTAINING PROTEIN-RELATED"/>
    <property type="match status" value="1"/>
</dbReference>
<reference evidence="9" key="1">
    <citation type="journal article" date="2020" name="Cell">
        <title>Large-Scale Comparative Analyses of Tick Genomes Elucidate Their Genetic Diversity and Vector Capacities.</title>
        <authorList>
            <consortium name="Tick Genome and Microbiome Consortium (TIGMIC)"/>
            <person name="Jia N."/>
            <person name="Wang J."/>
            <person name="Shi W."/>
            <person name="Du L."/>
            <person name="Sun Y."/>
            <person name="Zhan W."/>
            <person name="Jiang J.F."/>
            <person name="Wang Q."/>
            <person name="Zhang B."/>
            <person name="Ji P."/>
            <person name="Bell-Sakyi L."/>
            <person name="Cui X.M."/>
            <person name="Yuan T.T."/>
            <person name="Jiang B.G."/>
            <person name="Yang W.F."/>
            <person name="Lam T.T."/>
            <person name="Chang Q.C."/>
            <person name="Ding S.J."/>
            <person name="Wang X.J."/>
            <person name="Zhu J.G."/>
            <person name="Ruan X.D."/>
            <person name="Zhao L."/>
            <person name="Wei J.T."/>
            <person name="Ye R.Z."/>
            <person name="Que T.C."/>
            <person name="Du C.H."/>
            <person name="Zhou Y.H."/>
            <person name="Cheng J.X."/>
            <person name="Dai P.F."/>
            <person name="Guo W.B."/>
            <person name="Han X.H."/>
            <person name="Huang E.J."/>
            <person name="Li L.F."/>
            <person name="Wei W."/>
            <person name="Gao Y.C."/>
            <person name="Liu J.Z."/>
            <person name="Shao H.Z."/>
            <person name="Wang X."/>
            <person name="Wang C.C."/>
            <person name="Yang T.C."/>
            <person name="Huo Q.B."/>
            <person name="Li W."/>
            <person name="Chen H.Y."/>
            <person name="Chen S.E."/>
            <person name="Zhou L.G."/>
            <person name="Ni X.B."/>
            <person name="Tian J.H."/>
            <person name="Sheng Y."/>
            <person name="Liu T."/>
            <person name="Pan Y.S."/>
            <person name="Xia L.Y."/>
            <person name="Li J."/>
            <person name="Zhao F."/>
            <person name="Cao W.C."/>
        </authorList>
    </citation>
    <scope>NUCLEOTIDE SEQUENCE</scope>
    <source>
        <strain evidence="9">Rsan-2018</strain>
    </source>
</reference>
<feature type="transmembrane region" description="Helical" evidence="7">
    <location>
        <begin position="361"/>
        <end position="382"/>
    </location>
</feature>
<feature type="transmembrane region" description="Helical" evidence="7">
    <location>
        <begin position="159"/>
        <end position="183"/>
    </location>
</feature>
<evidence type="ECO:0000259" key="8">
    <source>
        <dbReference type="PROSITE" id="PS50893"/>
    </source>
</evidence>
<feature type="transmembrane region" description="Helical" evidence="7">
    <location>
        <begin position="203"/>
        <end position="228"/>
    </location>
</feature>
<feature type="domain" description="ABC transporter" evidence="8">
    <location>
        <begin position="436"/>
        <end position="665"/>
    </location>
</feature>
<dbReference type="SMART" id="SM00382">
    <property type="entry name" value="AAA"/>
    <property type="match status" value="2"/>
</dbReference>
<keyword evidence="4" id="KW-0067">ATP-binding</keyword>
<feature type="transmembrane region" description="Helical" evidence="7">
    <location>
        <begin position="1149"/>
        <end position="1167"/>
    </location>
</feature>
<evidence type="ECO:0000256" key="6">
    <source>
        <dbReference type="ARBA" id="ARBA00023136"/>
    </source>
</evidence>
<dbReference type="InterPro" id="IPR026082">
    <property type="entry name" value="ABCA"/>
</dbReference>
<dbReference type="GO" id="GO:0016887">
    <property type="term" value="F:ATP hydrolysis activity"/>
    <property type="evidence" value="ECO:0007669"/>
    <property type="project" value="InterPro"/>
</dbReference>
<dbReference type="Proteomes" id="UP000821837">
    <property type="component" value="Chromosome 5"/>
</dbReference>
<dbReference type="InterPro" id="IPR013525">
    <property type="entry name" value="ABC2_TM"/>
</dbReference>
<feature type="transmembrane region" description="Helical" evidence="7">
    <location>
        <begin position="316"/>
        <end position="340"/>
    </location>
</feature>
<dbReference type="PROSITE" id="PS50893">
    <property type="entry name" value="ABC_TRANSPORTER_2"/>
    <property type="match status" value="2"/>
</dbReference>
<feature type="transmembrane region" description="Helical" evidence="7">
    <location>
        <begin position="248"/>
        <end position="271"/>
    </location>
</feature>
<evidence type="ECO:0000256" key="7">
    <source>
        <dbReference type="SAM" id="Phobius"/>
    </source>
</evidence>
<dbReference type="EMBL" id="JABSTV010001251">
    <property type="protein sequence ID" value="KAH7951190.1"/>
    <property type="molecule type" value="Genomic_DNA"/>
</dbReference>
<reference evidence="9" key="2">
    <citation type="submission" date="2021-09" db="EMBL/GenBank/DDBJ databases">
        <authorList>
            <person name="Jia N."/>
            <person name="Wang J."/>
            <person name="Shi W."/>
            <person name="Du L."/>
            <person name="Sun Y."/>
            <person name="Zhan W."/>
            <person name="Jiang J."/>
            <person name="Wang Q."/>
            <person name="Zhang B."/>
            <person name="Ji P."/>
            <person name="Sakyi L.B."/>
            <person name="Cui X."/>
            <person name="Yuan T."/>
            <person name="Jiang B."/>
            <person name="Yang W."/>
            <person name="Lam T.T.-Y."/>
            <person name="Chang Q."/>
            <person name="Ding S."/>
            <person name="Wang X."/>
            <person name="Zhu J."/>
            <person name="Ruan X."/>
            <person name="Zhao L."/>
            <person name="Wei J."/>
            <person name="Que T."/>
            <person name="Du C."/>
            <person name="Cheng J."/>
            <person name="Dai P."/>
            <person name="Han X."/>
            <person name="Huang E."/>
            <person name="Gao Y."/>
            <person name="Liu J."/>
            <person name="Shao H."/>
            <person name="Ye R."/>
            <person name="Li L."/>
            <person name="Wei W."/>
            <person name="Wang X."/>
            <person name="Wang C."/>
            <person name="Huo Q."/>
            <person name="Li W."/>
            <person name="Guo W."/>
            <person name="Chen H."/>
            <person name="Chen S."/>
            <person name="Zhou L."/>
            <person name="Zhou L."/>
            <person name="Ni X."/>
            <person name="Tian J."/>
            <person name="Zhou Y."/>
            <person name="Sheng Y."/>
            <person name="Liu T."/>
            <person name="Pan Y."/>
            <person name="Xia L."/>
            <person name="Li J."/>
            <person name="Zhao F."/>
            <person name="Cao W."/>
        </authorList>
    </citation>
    <scope>NUCLEOTIDE SEQUENCE</scope>
    <source>
        <strain evidence="9">Rsan-2018</strain>
        <tissue evidence="9">Larvae</tissue>
    </source>
</reference>
<dbReference type="GO" id="GO:0005319">
    <property type="term" value="F:lipid transporter activity"/>
    <property type="evidence" value="ECO:0007669"/>
    <property type="project" value="TreeGrafter"/>
</dbReference>
<comment type="caution">
    <text evidence="9">The sequence shown here is derived from an EMBL/GenBank/DDBJ whole genome shotgun (WGS) entry which is preliminary data.</text>
</comment>
<keyword evidence="10" id="KW-1185">Reference proteome</keyword>
<protein>
    <recommendedName>
        <fullName evidence="8">ABC transporter domain-containing protein</fullName>
    </recommendedName>
</protein>
<feature type="transmembrane region" description="Helical" evidence="7">
    <location>
        <begin position="1042"/>
        <end position="1067"/>
    </location>
</feature>
<dbReference type="Pfam" id="PF00005">
    <property type="entry name" value="ABC_tran"/>
    <property type="match status" value="2"/>
</dbReference>
<feature type="transmembrane region" description="Helical" evidence="7">
    <location>
        <begin position="278"/>
        <end position="296"/>
    </location>
</feature>
<evidence type="ECO:0000256" key="2">
    <source>
        <dbReference type="ARBA" id="ARBA00022692"/>
    </source>
</evidence>
<dbReference type="InterPro" id="IPR003593">
    <property type="entry name" value="AAA+_ATPase"/>
</dbReference>
<evidence type="ECO:0000313" key="9">
    <source>
        <dbReference type="EMBL" id="KAH7951190.1"/>
    </source>
</evidence>
<evidence type="ECO:0000256" key="1">
    <source>
        <dbReference type="ARBA" id="ARBA00004141"/>
    </source>
</evidence>
<dbReference type="VEuPathDB" id="VectorBase:RSAN_054090"/>
<sequence length="1638" mass="182184">MTVGHILYTPRGPNKKLVETAFPTSGRVRTHGYDTERELLRAFYQLSPRPKRGPEQRVVALVFGNTNGKRKNDLEFTVRFFDDPYYVMRRNKVFALFSTLPNPVTQRESVAYCQIALVRAKTQLIHQASAGKKAAARPLYTMTTRRFSEGPLPEDTTCLLWIMVVRIGIGYLVTFCTLVGRLVEEAQSGMREKLRLFGLHDTIYWLGHFMAAMFKGLVSIVCIMGYMTTVEADKNGRVATFLAGTDKTVVFVSLVLFSFQYATTAMSMSLFFTNNTAAILFAMCYWITAYAAPWLALEDFDGLSAHYIMLSRNTKLVSSLLPCMALHWCYRIIGCANVVGEPYRLSSVSKYVLQLDNVTMLDIWTVMLAYSALNCVAIWYLGNVLSWARGTPLHLWFPISPSYWLPSRQGGFQKLPPATQDGVHFEPYPPDKQEAVFVNRLEYEQQHTNVLHDTSFKAYPNEVLVVIGPSGSGKSSLVRIVTGMQKPSGGQVIVGGFDVTSQTASARASMGVVLQSAVLFDDLTAFEHLLFFGSLAGMLGEPLVQRAVQVADMMLLNELSSVLTVNMDRASKRRLDLAIAILSNPRVLILDEPVYGMDIPSRYKVWEVLKNVKQKTCVVMTTSDVDDVDTLGDRVAMLGHGGLKCFGTPAFLRWRYGCGYNLHVIKAPNFQTNRLVLALKEAGKSTRMKLEIRPQDRMRFAIINLGEQKAYDTVSEALRIVEHRKAEYAIQSYKVCVITIADVFLRVIMEVDSGSLQSKRRAAALNKSRVTQVQSEAYESSVQIEQHVHALYDLAAGQPRTAQIFLAMLFKRRQYMRQTLSTPLACWLLPSFLMFLVCRFEASAQEPLYLHFAADRLVYDLAQLQPRTDVLLARDSASSKSLAVRTVASMDTYMAKLKQDRSAPKDALAGAQFVAEEGRGGATGASGRAVAWYQGDAYHTQSASANLVGTALLRWTSDDPKASMLSMLQPMRRQNRSIYSRTLRRYHVAEELHLVLSQRLMRFVLLPAAMSVTAASFVLFAIEDRVSKSKAMQLMSGVPPLVYWMGNYVWDMLMSLVSLVCMFFPITLCFPQFFSIAPAVISIFMAYVHSVLALVYWFSFFMNSRLAGFILVNVVTSLTGTVAGLAYQLSLITTEQGSELLTMNPPRDALLWELYLLPPFSCTWALIKTLEKTSEERYCTGDTIDVRDVCAYVHNSLDEGAVLLPNLRYCCASFYASNMTSVRLLPSFSFHRDGILAELLVMVAEGCVLLLLLALYEKVLFRSWEPGRGGDAMSAGSQMSLKDLPADVASEVRRVNKAIASHDLNKPALLVLDLNKQYQSIAVLRGLTFHVEPGEALAVVGLRGCGKSTLLDVLSGSTIPTSGTALIGDVPLQNLAQWERRIGICPAHDSVLGCLTVRQTLQLYANIRGIRPEDIDRLLEHLVLLLNLTSSVDQTAESCSAVTRRKLAVAIAIIGLPPVVLMDDPAAGLDLMSKRKIYRTVALLRLLVKSAVLVVTHSVSDGVVMSDRMAVMLEGRFKCLGTANELQERLCTGTVLLVKMALDSSMDAEALTLVHMLVLKMFSDAMYNGWIGRSLEYTVTPTAPWSQLVLKVRDLHSQMVNNVTDVILTDVTLEHGLLKIVKYQRPKRAATPAEDIAV</sequence>
<keyword evidence="5 7" id="KW-1133">Transmembrane helix</keyword>